<dbReference type="Proteomes" id="UP001151699">
    <property type="component" value="Chromosome X"/>
</dbReference>
<evidence type="ECO:0000313" key="7">
    <source>
        <dbReference type="Proteomes" id="UP001151699"/>
    </source>
</evidence>
<dbReference type="GO" id="GO:0019254">
    <property type="term" value="P:carnitine metabolic process, CoA-linked"/>
    <property type="evidence" value="ECO:0007669"/>
    <property type="project" value="TreeGrafter"/>
</dbReference>
<dbReference type="Gene3D" id="3.30.559.70">
    <property type="entry name" value="Choline/Carnitine o-acyltransferase, domain 2"/>
    <property type="match status" value="1"/>
</dbReference>
<evidence type="ECO:0000256" key="1">
    <source>
        <dbReference type="ARBA" id="ARBA00005232"/>
    </source>
</evidence>
<keyword evidence="3" id="KW-0012">Acyltransferase</keyword>
<dbReference type="OrthoDB" id="240216at2759"/>
<dbReference type="FunFam" id="3.30.559.70:FF:000010">
    <property type="entry name" value="Carnitine O-Acetyl-Transferase, isoform B"/>
    <property type="match status" value="1"/>
</dbReference>
<dbReference type="Pfam" id="PF00755">
    <property type="entry name" value="Carn_acyltransf"/>
    <property type="match status" value="1"/>
</dbReference>
<feature type="active site" description="Proton acceptor" evidence="4">
    <location>
        <position position="363"/>
    </location>
</feature>
<organism evidence="6 7">
    <name type="scientific">Pseudolycoriella hygida</name>
    <dbReference type="NCBI Taxonomy" id="35572"/>
    <lineage>
        <taxon>Eukaryota</taxon>
        <taxon>Metazoa</taxon>
        <taxon>Ecdysozoa</taxon>
        <taxon>Arthropoda</taxon>
        <taxon>Hexapoda</taxon>
        <taxon>Insecta</taxon>
        <taxon>Pterygota</taxon>
        <taxon>Neoptera</taxon>
        <taxon>Endopterygota</taxon>
        <taxon>Diptera</taxon>
        <taxon>Nematocera</taxon>
        <taxon>Sciaroidea</taxon>
        <taxon>Sciaridae</taxon>
        <taxon>Pseudolycoriella</taxon>
    </lineage>
</organism>
<dbReference type="PANTHER" id="PTHR22589:SF103">
    <property type="entry name" value="CARNITINE O-ACETYL-TRANSFERASE, ISOFORM A-RELATED"/>
    <property type="match status" value="1"/>
</dbReference>
<gene>
    <name evidence="6" type="primary">Crat</name>
    <name evidence="6" type="ORF">Bhyg_11617</name>
</gene>
<dbReference type="AlphaFoldDB" id="A0A9Q0MWN8"/>
<dbReference type="SUPFAM" id="SSF52777">
    <property type="entry name" value="CoA-dependent acyltransferases"/>
    <property type="match status" value="2"/>
</dbReference>
<evidence type="ECO:0000256" key="4">
    <source>
        <dbReference type="PIRSR" id="PIRSR600542-1"/>
    </source>
</evidence>
<reference evidence="6" key="1">
    <citation type="submission" date="2022-07" db="EMBL/GenBank/DDBJ databases">
        <authorList>
            <person name="Trinca V."/>
            <person name="Uliana J.V.C."/>
            <person name="Torres T.T."/>
            <person name="Ward R.J."/>
            <person name="Monesi N."/>
        </authorList>
    </citation>
    <scope>NUCLEOTIDE SEQUENCE</scope>
    <source>
        <strain evidence="6">HSMRA1968</strain>
        <tissue evidence="6">Whole embryos</tissue>
    </source>
</reference>
<comment type="caution">
    <text evidence="6">The sequence shown here is derived from an EMBL/GenBank/DDBJ whole genome shotgun (WGS) entry which is preliminary data.</text>
</comment>
<dbReference type="Gene3D" id="3.30.559.10">
    <property type="entry name" value="Chloramphenicol acetyltransferase-like domain"/>
    <property type="match status" value="1"/>
</dbReference>
<proteinExistence type="inferred from homology"/>
<dbReference type="InterPro" id="IPR039551">
    <property type="entry name" value="Cho/carn_acyl_trans"/>
</dbReference>
<protein>
    <submittedName>
        <fullName evidence="6">Carnitine O-acetyltransferase</fullName>
    </submittedName>
</protein>
<keyword evidence="2" id="KW-0808">Transferase</keyword>
<dbReference type="InterPro" id="IPR000542">
    <property type="entry name" value="Carn_acyl_trans"/>
</dbReference>
<sequence length="650" mass="73351">MFSSLNFEEIQDHINMLRLTLSSRCSNQLNTVRWSTQKSSLTSITTFARNLTSATNPDNLPHFPVPKLNDTLQKFLRSVQPLLPAKSYKITENLIKEFGKSNGLGEQLQRLLQNRADTHENWLADWWLIAAYLTWRSPVVVYSNPGLYFPTRQFANADDWLKFSARVTSAALRYKQMVDSNQIPKDKMGKTLLDMGQYKKVFGTCRIPGHNMDSVEFNPGSRHIVVAYRNGFYKVPVYGESSNDILSEVELFEQFQLITANKNKENIPIGMLSSQQRDTLAKAYEELIRSPLNAKSIESINKALFIVCLDKSVPFDKSDEMNVASHQLIHGGGSDQNSANRWFNKTIQFIINENGLNGLNYEHSPAEGQPIAVLSDFINTELLKPSDNKPRVMKQTVQPQKLEFSITQNTQKDILEASKHIDELANNLQVTVLDYKGYGKNFIKSQKMSPDSYLQMAMQYAFYKYYGVAGAHYETGQQRIFIHGRTETIRSCSVESLAFAKAMCDSSVSDSDKVKALRAAVTGHKDYATMAMKGEGIDRHLLGLKMIAKENSLPVPELYSDDGFVKSTHYRISTSQVASVNRLLMSYGPAVDDGYGLCYNPRDDDMLFAITAFKSCPETCSNVMAQHMTEALEAMYSLLLRAGERPISKM</sequence>
<evidence type="ECO:0000256" key="2">
    <source>
        <dbReference type="ARBA" id="ARBA00022679"/>
    </source>
</evidence>
<evidence type="ECO:0000259" key="5">
    <source>
        <dbReference type="Pfam" id="PF00755"/>
    </source>
</evidence>
<comment type="similarity">
    <text evidence="1">Belongs to the carnitine/choline acetyltransferase family.</text>
</comment>
<feature type="domain" description="Choline/carnitine acyltransferase" evidence="5">
    <location>
        <begin position="64"/>
        <end position="629"/>
    </location>
</feature>
<accession>A0A9Q0MWN8</accession>
<dbReference type="PANTHER" id="PTHR22589">
    <property type="entry name" value="CARNITINE O-ACYLTRANSFERASE"/>
    <property type="match status" value="1"/>
</dbReference>
<dbReference type="GO" id="GO:0004092">
    <property type="term" value="F:carnitine O-acetyltransferase activity"/>
    <property type="evidence" value="ECO:0007669"/>
    <property type="project" value="TreeGrafter"/>
</dbReference>
<evidence type="ECO:0000313" key="6">
    <source>
        <dbReference type="EMBL" id="KAJ6638879.1"/>
    </source>
</evidence>
<keyword evidence="7" id="KW-1185">Reference proteome</keyword>
<dbReference type="InterPro" id="IPR042231">
    <property type="entry name" value="Cho/carn_acyl_trans_2"/>
</dbReference>
<dbReference type="GO" id="GO:0005777">
    <property type="term" value="C:peroxisome"/>
    <property type="evidence" value="ECO:0007669"/>
    <property type="project" value="TreeGrafter"/>
</dbReference>
<dbReference type="EMBL" id="WJQU01000003">
    <property type="protein sequence ID" value="KAJ6638879.1"/>
    <property type="molecule type" value="Genomic_DNA"/>
</dbReference>
<evidence type="ECO:0000256" key="3">
    <source>
        <dbReference type="ARBA" id="ARBA00023315"/>
    </source>
</evidence>
<name>A0A9Q0MWN8_9DIPT</name>
<dbReference type="InterPro" id="IPR023213">
    <property type="entry name" value="CAT-like_dom_sf"/>
</dbReference>